<feature type="compositionally biased region" description="Polar residues" evidence="1">
    <location>
        <begin position="13"/>
        <end position="31"/>
    </location>
</feature>
<accession>A0ABY7F8J3</accession>
<keyword evidence="2" id="KW-0472">Membrane</keyword>
<feature type="region of interest" description="Disordered" evidence="1">
    <location>
        <begin position="1"/>
        <end position="39"/>
    </location>
</feature>
<dbReference type="EMBL" id="CP111021">
    <property type="protein sequence ID" value="WAR17326.1"/>
    <property type="molecule type" value="Genomic_DNA"/>
</dbReference>
<name>A0ABY7F8J3_MYAAR</name>
<keyword evidence="4" id="KW-1185">Reference proteome</keyword>
<dbReference type="Proteomes" id="UP001164746">
    <property type="component" value="Chromosome 10"/>
</dbReference>
<proteinExistence type="predicted"/>
<evidence type="ECO:0000256" key="1">
    <source>
        <dbReference type="SAM" id="MobiDB-lite"/>
    </source>
</evidence>
<evidence type="ECO:0000256" key="2">
    <source>
        <dbReference type="SAM" id="Phobius"/>
    </source>
</evidence>
<sequence>KQLNKEHPDSIGQAESVSIPQMTTSHGQGKPSSKKDEDDRSYIVIGLATSTGCLGAMLLLTLLSVCLLWKKMNASAIGPHSQANTVGGEHHEGLRGREQDLEYQHYAALSF</sequence>
<keyword evidence="2" id="KW-0812">Transmembrane</keyword>
<reference evidence="3" key="1">
    <citation type="submission" date="2022-11" db="EMBL/GenBank/DDBJ databases">
        <title>Centuries of genome instability and evolution in soft-shell clam transmissible cancer (bioRxiv).</title>
        <authorList>
            <person name="Hart S.F.M."/>
            <person name="Yonemitsu M.A."/>
            <person name="Giersch R.M."/>
            <person name="Beal B.F."/>
            <person name="Arriagada G."/>
            <person name="Davis B.W."/>
            <person name="Ostrander E.A."/>
            <person name="Goff S.P."/>
            <person name="Metzger M.J."/>
        </authorList>
    </citation>
    <scope>NUCLEOTIDE SEQUENCE</scope>
    <source>
        <strain evidence="3">MELC-2E11</strain>
        <tissue evidence="3">Siphon/mantle</tissue>
    </source>
</reference>
<feature type="transmembrane region" description="Helical" evidence="2">
    <location>
        <begin position="42"/>
        <end position="69"/>
    </location>
</feature>
<organism evidence="3 4">
    <name type="scientific">Mya arenaria</name>
    <name type="common">Soft-shell clam</name>
    <dbReference type="NCBI Taxonomy" id="6604"/>
    <lineage>
        <taxon>Eukaryota</taxon>
        <taxon>Metazoa</taxon>
        <taxon>Spiralia</taxon>
        <taxon>Lophotrochozoa</taxon>
        <taxon>Mollusca</taxon>
        <taxon>Bivalvia</taxon>
        <taxon>Autobranchia</taxon>
        <taxon>Heteroconchia</taxon>
        <taxon>Euheterodonta</taxon>
        <taxon>Imparidentia</taxon>
        <taxon>Neoheterodontei</taxon>
        <taxon>Myida</taxon>
        <taxon>Myoidea</taxon>
        <taxon>Myidae</taxon>
        <taxon>Mya</taxon>
    </lineage>
</organism>
<gene>
    <name evidence="3" type="ORF">MAR_031920</name>
</gene>
<keyword evidence="2" id="KW-1133">Transmembrane helix</keyword>
<feature type="non-terminal residue" evidence="3">
    <location>
        <position position="111"/>
    </location>
</feature>
<evidence type="ECO:0000313" key="3">
    <source>
        <dbReference type="EMBL" id="WAR17326.1"/>
    </source>
</evidence>
<protein>
    <submittedName>
        <fullName evidence="3">Uncharacterized protein</fullName>
    </submittedName>
</protein>
<evidence type="ECO:0000313" key="4">
    <source>
        <dbReference type="Proteomes" id="UP001164746"/>
    </source>
</evidence>